<evidence type="ECO:0008006" key="3">
    <source>
        <dbReference type="Google" id="ProtNLM"/>
    </source>
</evidence>
<dbReference type="Proteomes" id="UP000193648">
    <property type="component" value="Unassembled WGS sequence"/>
</dbReference>
<comment type="caution">
    <text evidence="1">The sequence shown here is derived from an EMBL/GenBank/DDBJ whole genome shotgun (WGS) entry which is preliminary data.</text>
</comment>
<proteinExistence type="predicted"/>
<evidence type="ECO:0000313" key="2">
    <source>
        <dbReference type="Proteomes" id="UP000193648"/>
    </source>
</evidence>
<dbReference type="GeneID" id="33565583"/>
<organism evidence="1 2">
    <name type="scientific">Lobosporangium transversale</name>
    <dbReference type="NCBI Taxonomy" id="64571"/>
    <lineage>
        <taxon>Eukaryota</taxon>
        <taxon>Fungi</taxon>
        <taxon>Fungi incertae sedis</taxon>
        <taxon>Mucoromycota</taxon>
        <taxon>Mortierellomycotina</taxon>
        <taxon>Mortierellomycetes</taxon>
        <taxon>Mortierellales</taxon>
        <taxon>Mortierellaceae</taxon>
        <taxon>Lobosporangium</taxon>
    </lineage>
</organism>
<reference evidence="1 2" key="1">
    <citation type="submission" date="2016-07" db="EMBL/GenBank/DDBJ databases">
        <title>Pervasive Adenine N6-methylation of Active Genes in Fungi.</title>
        <authorList>
            <consortium name="DOE Joint Genome Institute"/>
            <person name="Mondo S.J."/>
            <person name="Dannebaum R.O."/>
            <person name="Kuo R.C."/>
            <person name="Labutti K."/>
            <person name="Haridas S."/>
            <person name="Kuo A."/>
            <person name="Salamov A."/>
            <person name="Ahrendt S.R."/>
            <person name="Lipzen A."/>
            <person name="Sullivan W."/>
            <person name="Andreopoulos W.B."/>
            <person name="Clum A."/>
            <person name="Lindquist E."/>
            <person name="Daum C."/>
            <person name="Ramamoorthy G.K."/>
            <person name="Gryganskyi A."/>
            <person name="Culley D."/>
            <person name="Magnuson J.K."/>
            <person name="James T.Y."/>
            <person name="O'Malley M.A."/>
            <person name="Stajich J.E."/>
            <person name="Spatafora J.W."/>
            <person name="Visel A."/>
            <person name="Grigoriev I.V."/>
        </authorList>
    </citation>
    <scope>NUCLEOTIDE SEQUENCE [LARGE SCALE GENOMIC DNA]</scope>
    <source>
        <strain evidence="1 2">NRRL 3116</strain>
    </source>
</reference>
<dbReference type="STRING" id="64571.A0A1Y2GR60"/>
<protein>
    <recommendedName>
        <fullName evidence="3">SWIM-type domain-containing protein</fullName>
    </recommendedName>
</protein>
<dbReference type="EMBL" id="MCFF01000013">
    <property type="protein sequence ID" value="ORZ19997.1"/>
    <property type="molecule type" value="Genomic_DNA"/>
</dbReference>
<dbReference type="InParanoid" id="A0A1Y2GR60"/>
<accession>A0A1Y2GR60</accession>
<dbReference type="OrthoDB" id="2430203at2759"/>
<name>A0A1Y2GR60_9FUNG</name>
<gene>
    <name evidence="1" type="ORF">BCR41DRAFT_351106</name>
</gene>
<keyword evidence="2" id="KW-1185">Reference proteome</keyword>
<dbReference type="RefSeq" id="XP_021882537.1">
    <property type="nucleotide sequence ID" value="XM_022023739.1"/>
</dbReference>
<evidence type="ECO:0000313" key="1">
    <source>
        <dbReference type="EMBL" id="ORZ19997.1"/>
    </source>
</evidence>
<dbReference type="AlphaFoldDB" id="A0A1Y2GR60"/>
<sequence>MKSYRVGKFYAGMDTNNYVKPWHNHLKSHFLRGHTNCRGDRLIYLLSHDVDDFYQALAMRSVVRYGRHSKGEKTDILQERCLNNKTIEALQGLVIYVEGYYCVISPTTGCSIYNVNVDENNTITGYNCQYFINRHRPCMHMLVLFKVKQRRKSSTESSQKGCAFGHGQTHGC</sequence>